<organism evidence="2 3">
    <name type="scientific">Trichonephila clavata</name>
    <name type="common">Joro spider</name>
    <name type="synonym">Nephila clavata</name>
    <dbReference type="NCBI Taxonomy" id="2740835"/>
    <lineage>
        <taxon>Eukaryota</taxon>
        <taxon>Metazoa</taxon>
        <taxon>Ecdysozoa</taxon>
        <taxon>Arthropoda</taxon>
        <taxon>Chelicerata</taxon>
        <taxon>Arachnida</taxon>
        <taxon>Araneae</taxon>
        <taxon>Araneomorphae</taxon>
        <taxon>Entelegynae</taxon>
        <taxon>Araneoidea</taxon>
        <taxon>Nephilidae</taxon>
        <taxon>Trichonephila</taxon>
    </lineage>
</organism>
<feature type="transmembrane region" description="Helical" evidence="1">
    <location>
        <begin position="538"/>
        <end position="561"/>
    </location>
</feature>
<dbReference type="Proteomes" id="UP000887116">
    <property type="component" value="Unassembled WGS sequence"/>
</dbReference>
<feature type="transmembrane region" description="Helical" evidence="1">
    <location>
        <begin position="418"/>
        <end position="435"/>
    </location>
</feature>
<dbReference type="Gene3D" id="1.20.1250.20">
    <property type="entry name" value="MFS general substrate transporter like domains"/>
    <property type="match status" value="2"/>
</dbReference>
<gene>
    <name evidence="2" type="primary">AVEN_32664_1</name>
    <name evidence="2" type="ORF">TNCT_30461</name>
</gene>
<feature type="transmembrane region" description="Helical" evidence="1">
    <location>
        <begin position="166"/>
        <end position="184"/>
    </location>
</feature>
<dbReference type="InterPro" id="IPR050327">
    <property type="entry name" value="Proton-linked_MCT"/>
</dbReference>
<dbReference type="SUPFAM" id="SSF103473">
    <property type="entry name" value="MFS general substrate transporter"/>
    <property type="match status" value="1"/>
</dbReference>
<dbReference type="InterPro" id="IPR036259">
    <property type="entry name" value="MFS_trans_sf"/>
</dbReference>
<feature type="transmembrane region" description="Helical" evidence="1">
    <location>
        <begin position="447"/>
        <end position="467"/>
    </location>
</feature>
<sequence>MFATTRRPWWIAFVCCYINFLHLGTARLCSLLYLAALTRYNVGRSQASFPFILCYTVRNFASPFIGYLGTKFQLHLVLMWGSVLASIGVGGCYFAEDIYTVIVLWGVVFAIGFGMATVLIPEVLSQNFDEYLTNANGLAFSGECIAGFVLPPLLQASLNTYGTSGTFLLLSGMILHGIPAALLLNPKYYRKNIQVSPKSIKPLAERQSSSNEVYNGTIKSDKLSLSLETKIPSKVSMPNKNVIQIAKRGILHINEQSFENTFGIRQNILSDSSIEIKENLVSSSFETEESPISHSYPKANKKKGKHAALVRKETSSTQLLKEQNCSTDYGTLDTEVTREQTPSFNMEEKVLENAASPPSPKLLPPKKVSTFEPFRVFLDPTFLLIQVTQSLILYNCTMFLTIIVDFARDDGLSSRQEIAVLVYLSIADTLGRLGLGWVTDLGFISTASFSAVCCFIMSIAFGGLIFVKEFKMISFLTFVFGLSEGGFLIVCPGVISDHIEEDKKPMALAARFFLYALLSLTQSPLIGYIRGKLGSYDWMLVLLAITCLLSLVTSLLTPVAAKCRDKRKANKDVEERSNLIERAEIEVLDIV</sequence>
<name>A0A8X6KEY0_TRICU</name>
<evidence type="ECO:0000313" key="3">
    <source>
        <dbReference type="Proteomes" id="UP000887116"/>
    </source>
</evidence>
<feature type="transmembrane region" description="Helical" evidence="1">
    <location>
        <begin position="382"/>
        <end position="406"/>
    </location>
</feature>
<feature type="transmembrane region" description="Helical" evidence="1">
    <location>
        <begin position="76"/>
        <end position="96"/>
    </location>
</feature>
<dbReference type="PANTHER" id="PTHR11360:SF303">
    <property type="entry name" value="MAJOR FACILITATOR SUPERFAMILY (MFS) PROFILE DOMAIN-CONTAINING PROTEIN"/>
    <property type="match status" value="1"/>
</dbReference>
<dbReference type="EMBL" id="BMAO01001103">
    <property type="protein sequence ID" value="GFQ71026.1"/>
    <property type="molecule type" value="Genomic_DNA"/>
</dbReference>
<feature type="transmembrane region" description="Helical" evidence="1">
    <location>
        <begin position="473"/>
        <end position="495"/>
    </location>
</feature>
<dbReference type="OrthoDB" id="6364417at2759"/>
<reference evidence="2" key="1">
    <citation type="submission" date="2020-07" db="EMBL/GenBank/DDBJ databases">
        <title>Multicomponent nature underlies the extraordinary mechanical properties of spider dragline silk.</title>
        <authorList>
            <person name="Kono N."/>
            <person name="Nakamura H."/>
            <person name="Mori M."/>
            <person name="Yoshida Y."/>
            <person name="Ohtoshi R."/>
            <person name="Malay A.D."/>
            <person name="Moran D.A.P."/>
            <person name="Tomita M."/>
            <person name="Numata K."/>
            <person name="Arakawa K."/>
        </authorList>
    </citation>
    <scope>NUCLEOTIDE SEQUENCE</scope>
</reference>
<evidence type="ECO:0000313" key="2">
    <source>
        <dbReference type="EMBL" id="GFQ71026.1"/>
    </source>
</evidence>
<dbReference type="AlphaFoldDB" id="A0A8X6KEY0"/>
<keyword evidence="3" id="KW-1185">Reference proteome</keyword>
<keyword evidence="1" id="KW-0472">Membrane</keyword>
<dbReference type="InterPro" id="IPR011701">
    <property type="entry name" value="MFS"/>
</dbReference>
<keyword evidence="1" id="KW-1133">Transmembrane helix</keyword>
<feature type="transmembrane region" description="Helical" evidence="1">
    <location>
        <begin position="102"/>
        <end position="124"/>
    </location>
</feature>
<accession>A0A8X6KEY0</accession>
<comment type="caution">
    <text evidence="2">The sequence shown here is derived from an EMBL/GenBank/DDBJ whole genome shotgun (WGS) entry which is preliminary data.</text>
</comment>
<dbReference type="Pfam" id="PF07690">
    <property type="entry name" value="MFS_1"/>
    <property type="match status" value="2"/>
</dbReference>
<feature type="transmembrane region" description="Helical" evidence="1">
    <location>
        <begin position="507"/>
        <end position="526"/>
    </location>
</feature>
<feature type="transmembrane region" description="Helical" evidence="1">
    <location>
        <begin position="9"/>
        <end position="35"/>
    </location>
</feature>
<keyword evidence="1" id="KW-0812">Transmembrane</keyword>
<protein>
    <submittedName>
        <fullName evidence="2">Uncharacterized protein</fullName>
    </submittedName>
</protein>
<evidence type="ECO:0000256" key="1">
    <source>
        <dbReference type="SAM" id="Phobius"/>
    </source>
</evidence>
<proteinExistence type="predicted"/>
<dbReference type="PANTHER" id="PTHR11360">
    <property type="entry name" value="MONOCARBOXYLATE TRANSPORTER"/>
    <property type="match status" value="1"/>
</dbReference>
<dbReference type="GO" id="GO:0008028">
    <property type="term" value="F:monocarboxylic acid transmembrane transporter activity"/>
    <property type="evidence" value="ECO:0007669"/>
    <property type="project" value="TreeGrafter"/>
</dbReference>